<dbReference type="AlphaFoldDB" id="A0A0F9HU37"/>
<protein>
    <recommendedName>
        <fullName evidence="2">Lipoprotein</fullName>
    </recommendedName>
</protein>
<sequence length="148" mass="17050">MIKGSEMKKVLLLVVLIVVGFAVVGCDTDKIISCCKVYKDQWDNEKEWNNRVAKSLDGFQEEILRTKSLAKAEKWENEHKYVAEIKLLKKQFEDDKLAIETKYLKANLVTPTPQWLELHGDSLTSYQIYNTNVLVQNATRQKTVISSQ</sequence>
<gene>
    <name evidence="1" type="ORF">LCGC14_2022760</name>
</gene>
<dbReference type="EMBL" id="LAZR01023391">
    <property type="protein sequence ID" value="KKL78647.1"/>
    <property type="molecule type" value="Genomic_DNA"/>
</dbReference>
<reference evidence="1" key="1">
    <citation type="journal article" date="2015" name="Nature">
        <title>Complex archaea that bridge the gap between prokaryotes and eukaryotes.</title>
        <authorList>
            <person name="Spang A."/>
            <person name="Saw J.H."/>
            <person name="Jorgensen S.L."/>
            <person name="Zaremba-Niedzwiedzka K."/>
            <person name="Martijn J."/>
            <person name="Lind A.E."/>
            <person name="van Eijk R."/>
            <person name="Schleper C."/>
            <person name="Guy L."/>
            <person name="Ettema T.J."/>
        </authorList>
    </citation>
    <scope>NUCLEOTIDE SEQUENCE</scope>
</reference>
<dbReference type="PROSITE" id="PS51257">
    <property type="entry name" value="PROKAR_LIPOPROTEIN"/>
    <property type="match status" value="1"/>
</dbReference>
<name>A0A0F9HU37_9ZZZZ</name>
<organism evidence="1">
    <name type="scientific">marine sediment metagenome</name>
    <dbReference type="NCBI Taxonomy" id="412755"/>
    <lineage>
        <taxon>unclassified sequences</taxon>
        <taxon>metagenomes</taxon>
        <taxon>ecological metagenomes</taxon>
    </lineage>
</organism>
<accession>A0A0F9HU37</accession>
<proteinExistence type="predicted"/>
<comment type="caution">
    <text evidence="1">The sequence shown here is derived from an EMBL/GenBank/DDBJ whole genome shotgun (WGS) entry which is preliminary data.</text>
</comment>
<evidence type="ECO:0000313" key="1">
    <source>
        <dbReference type="EMBL" id="KKL78647.1"/>
    </source>
</evidence>
<evidence type="ECO:0008006" key="2">
    <source>
        <dbReference type="Google" id="ProtNLM"/>
    </source>
</evidence>